<evidence type="ECO:0000256" key="1">
    <source>
        <dbReference type="SAM" id="MobiDB-lite"/>
    </source>
</evidence>
<feature type="compositionally biased region" description="Low complexity" evidence="1">
    <location>
        <begin position="1"/>
        <end position="35"/>
    </location>
</feature>
<accession>A0A0L6V2F5</accession>
<keyword evidence="3" id="KW-1185">Reference proteome</keyword>
<proteinExistence type="predicted"/>
<dbReference type="Proteomes" id="UP000037035">
    <property type="component" value="Unassembled WGS sequence"/>
</dbReference>
<dbReference type="VEuPathDB" id="FungiDB:VP01_2813g4"/>
<feature type="region of interest" description="Disordered" evidence="1">
    <location>
        <begin position="91"/>
        <end position="119"/>
    </location>
</feature>
<comment type="caution">
    <text evidence="2">The sequence shown here is derived from an EMBL/GenBank/DDBJ whole genome shotgun (WGS) entry which is preliminary data.</text>
</comment>
<dbReference type="AlphaFoldDB" id="A0A0L6V2F5"/>
<dbReference type="EMBL" id="LAVV01007739">
    <property type="protein sequence ID" value="KNZ54929.1"/>
    <property type="molecule type" value="Genomic_DNA"/>
</dbReference>
<feature type="region of interest" description="Disordered" evidence="1">
    <location>
        <begin position="1"/>
        <end position="70"/>
    </location>
</feature>
<name>A0A0L6V2F5_9BASI</name>
<evidence type="ECO:0000313" key="3">
    <source>
        <dbReference type="Proteomes" id="UP000037035"/>
    </source>
</evidence>
<dbReference type="OrthoDB" id="2507196at2759"/>
<reference evidence="2 3" key="1">
    <citation type="submission" date="2015-08" db="EMBL/GenBank/DDBJ databases">
        <title>Next Generation Sequencing and Analysis of the Genome of Puccinia sorghi L Schw, the Causal Agent of Maize Common Rust.</title>
        <authorList>
            <person name="Rochi L."/>
            <person name="Burguener G."/>
            <person name="Darino M."/>
            <person name="Turjanski A."/>
            <person name="Kreff E."/>
            <person name="Dieguez M.J."/>
            <person name="Sacco F."/>
        </authorList>
    </citation>
    <scope>NUCLEOTIDE SEQUENCE [LARGE SCALE GENOMIC DNA]</scope>
    <source>
        <strain evidence="2 3">RO10H11247</strain>
    </source>
</reference>
<evidence type="ECO:0000313" key="2">
    <source>
        <dbReference type="EMBL" id="KNZ54929.1"/>
    </source>
</evidence>
<feature type="compositionally biased region" description="Polar residues" evidence="1">
    <location>
        <begin position="100"/>
        <end position="112"/>
    </location>
</feature>
<organism evidence="2 3">
    <name type="scientific">Puccinia sorghi</name>
    <dbReference type="NCBI Taxonomy" id="27349"/>
    <lineage>
        <taxon>Eukaryota</taxon>
        <taxon>Fungi</taxon>
        <taxon>Dikarya</taxon>
        <taxon>Basidiomycota</taxon>
        <taxon>Pucciniomycotina</taxon>
        <taxon>Pucciniomycetes</taxon>
        <taxon>Pucciniales</taxon>
        <taxon>Pucciniaceae</taxon>
        <taxon>Puccinia</taxon>
    </lineage>
</organism>
<protein>
    <submittedName>
        <fullName evidence="2">Uncharacterized protein</fullName>
    </submittedName>
</protein>
<sequence length="131" mass="14722">MSTRSISPESLQSSVSSSSSYSLRSPHLGSSSSDPIHPTLYIRDPRRQNHRNGSCRHQLTESDFGFRPPTPLSTKIRRLFCTPPPLLPKVLLNRNPLPQAPTTHSARSTSNLPHHHRKSLEHVFLDASLER</sequence>
<gene>
    <name evidence="2" type="ORF">VP01_2813g4</name>
</gene>